<feature type="transmembrane region" description="Helical" evidence="8">
    <location>
        <begin position="251"/>
        <end position="272"/>
    </location>
</feature>
<dbReference type="Proteomes" id="UP001318040">
    <property type="component" value="Chromosome 14"/>
</dbReference>
<dbReference type="PRINTS" id="PR00237">
    <property type="entry name" value="GPCRRHODOPSN"/>
</dbReference>
<dbReference type="RefSeq" id="XP_032810062.1">
    <property type="nucleotide sequence ID" value="XM_032954171.1"/>
</dbReference>
<reference evidence="11" key="1">
    <citation type="submission" date="2025-08" db="UniProtKB">
        <authorList>
            <consortium name="RefSeq"/>
        </authorList>
    </citation>
    <scope>IDENTIFICATION</scope>
    <source>
        <tissue evidence="11">Sperm</tissue>
    </source>
</reference>
<dbReference type="GO" id="GO:0005886">
    <property type="term" value="C:plasma membrane"/>
    <property type="evidence" value="ECO:0007669"/>
    <property type="project" value="TreeGrafter"/>
</dbReference>
<dbReference type="PROSITE" id="PS50262">
    <property type="entry name" value="G_PROTEIN_RECEP_F1_2"/>
    <property type="match status" value="1"/>
</dbReference>
<keyword evidence="2 8" id="KW-0812">Transmembrane</keyword>
<keyword evidence="7" id="KW-0807">Transducer</keyword>
<keyword evidence="5 8" id="KW-0472">Membrane</keyword>
<feature type="transmembrane region" description="Helical" evidence="8">
    <location>
        <begin position="203"/>
        <end position="224"/>
    </location>
</feature>
<dbReference type="KEGG" id="pmrn:116942365"/>
<protein>
    <submittedName>
        <fullName evidence="11">Galanin receptor type 2-like</fullName>
    </submittedName>
</protein>
<keyword evidence="6" id="KW-0675">Receptor</keyword>
<evidence type="ECO:0000256" key="5">
    <source>
        <dbReference type="ARBA" id="ARBA00023136"/>
    </source>
</evidence>
<evidence type="ECO:0000256" key="2">
    <source>
        <dbReference type="ARBA" id="ARBA00022692"/>
    </source>
</evidence>
<dbReference type="SUPFAM" id="SSF81321">
    <property type="entry name" value="Family A G protein-coupled receptor-like"/>
    <property type="match status" value="1"/>
</dbReference>
<dbReference type="Pfam" id="PF00001">
    <property type="entry name" value="7tm_1"/>
    <property type="match status" value="1"/>
</dbReference>
<gene>
    <name evidence="11" type="primary">LOC116942365</name>
</gene>
<dbReference type="GeneID" id="116942365"/>
<evidence type="ECO:0000256" key="6">
    <source>
        <dbReference type="ARBA" id="ARBA00023170"/>
    </source>
</evidence>
<evidence type="ECO:0000256" key="4">
    <source>
        <dbReference type="ARBA" id="ARBA00023040"/>
    </source>
</evidence>
<keyword evidence="4" id="KW-0297">G-protein coupled receptor</keyword>
<keyword evidence="10" id="KW-1185">Reference proteome</keyword>
<dbReference type="InterPro" id="IPR000276">
    <property type="entry name" value="GPCR_Rhodpsn"/>
</dbReference>
<feature type="transmembrane region" description="Helical" evidence="8">
    <location>
        <begin position="36"/>
        <end position="59"/>
    </location>
</feature>
<accession>A0AAJ7T4P9</accession>
<dbReference type="GO" id="GO:0004930">
    <property type="term" value="F:G protein-coupled receptor activity"/>
    <property type="evidence" value="ECO:0007669"/>
    <property type="project" value="UniProtKB-KW"/>
</dbReference>
<dbReference type="PANTHER" id="PTHR45695">
    <property type="entry name" value="LEUCOKININ RECEPTOR-RELATED"/>
    <property type="match status" value="1"/>
</dbReference>
<dbReference type="Gene3D" id="1.20.1070.10">
    <property type="entry name" value="Rhodopsin 7-helix transmembrane proteins"/>
    <property type="match status" value="1"/>
</dbReference>
<evidence type="ECO:0000259" key="9">
    <source>
        <dbReference type="PROSITE" id="PS50262"/>
    </source>
</evidence>
<dbReference type="CDD" id="cd00637">
    <property type="entry name" value="7tm_classA_rhodopsin-like"/>
    <property type="match status" value="1"/>
</dbReference>
<evidence type="ECO:0000313" key="10">
    <source>
        <dbReference type="Proteomes" id="UP001318040"/>
    </source>
</evidence>
<dbReference type="PANTHER" id="PTHR45695:SF9">
    <property type="entry name" value="LEUCOKININ RECEPTOR"/>
    <property type="match status" value="1"/>
</dbReference>
<dbReference type="AlphaFoldDB" id="A0AAJ7T4P9"/>
<keyword evidence="3 8" id="KW-1133">Transmembrane helix</keyword>
<evidence type="ECO:0000256" key="3">
    <source>
        <dbReference type="ARBA" id="ARBA00022989"/>
    </source>
</evidence>
<proteinExistence type="predicted"/>
<feature type="transmembrane region" description="Helical" evidence="8">
    <location>
        <begin position="153"/>
        <end position="170"/>
    </location>
</feature>
<organism evidence="10 11">
    <name type="scientific">Petromyzon marinus</name>
    <name type="common">Sea lamprey</name>
    <dbReference type="NCBI Taxonomy" id="7757"/>
    <lineage>
        <taxon>Eukaryota</taxon>
        <taxon>Metazoa</taxon>
        <taxon>Chordata</taxon>
        <taxon>Craniata</taxon>
        <taxon>Vertebrata</taxon>
        <taxon>Cyclostomata</taxon>
        <taxon>Hyperoartia</taxon>
        <taxon>Petromyzontiformes</taxon>
        <taxon>Petromyzontidae</taxon>
        <taxon>Petromyzon</taxon>
    </lineage>
</organism>
<evidence type="ECO:0000256" key="7">
    <source>
        <dbReference type="ARBA" id="ARBA00023224"/>
    </source>
</evidence>
<feature type="domain" description="G-protein coupled receptors family 1 profile" evidence="9">
    <location>
        <begin position="51"/>
        <end position="305"/>
    </location>
</feature>
<evidence type="ECO:0000256" key="1">
    <source>
        <dbReference type="ARBA" id="ARBA00004141"/>
    </source>
</evidence>
<sequence>MSLNYCTNATIQQNHSKPEDIVGFVPEIENVHLRSALAFGCVLIFLVGVPGNIVLLAALRESIRSRDGDTVTSVTSVLIFNITASDLVLLLYVIPLFSLHFVLCSWTFGPLVCTAFKVASHISMSVSFYSMVCLSVVRYVAVVHPILARLVRYNHALMLCAIIWLATLGLSTPRWVYSRVVGVGTRSVCALVMDERERLLFDVALNTVGFIPAVAVMVFCYSRIVRTLWRRGDMIRNNQASLLFNRQATTMTLVALIAFSLLCIPMLVYMLCQAKLFTNNLDYAIVNQVSIVLCYTNSCINPVIYFSFSGQFRLALKKVLRNCHSEQNLQNNGLPRNTADMHNVCILTSFRTIGNS</sequence>
<evidence type="ECO:0000256" key="8">
    <source>
        <dbReference type="SAM" id="Phobius"/>
    </source>
</evidence>
<dbReference type="InterPro" id="IPR017452">
    <property type="entry name" value="GPCR_Rhodpsn_7TM"/>
</dbReference>
<name>A0AAJ7T4P9_PETMA</name>
<evidence type="ECO:0000313" key="11">
    <source>
        <dbReference type="RefSeq" id="XP_032810062.1"/>
    </source>
</evidence>
<feature type="transmembrane region" description="Helical" evidence="8">
    <location>
        <begin position="126"/>
        <end position="147"/>
    </location>
</feature>
<comment type="subcellular location">
    <subcellularLocation>
        <location evidence="1">Membrane</location>
        <topology evidence="1">Multi-pass membrane protein</topology>
    </subcellularLocation>
</comment>